<gene>
    <name evidence="1" type="ORF">PPERSA_07576</name>
</gene>
<dbReference type="InParanoid" id="A0A0V0QZX2"/>
<dbReference type="Proteomes" id="UP000054937">
    <property type="component" value="Unassembled WGS sequence"/>
</dbReference>
<sequence>MLGQGGFQDKQIRLQVLQEIANKDNDILDRMIDEQKMDPNTAYKTFANQYKEDVKQRKVELPYQTNRKFMGIGKNISLGFDQDYKKPSVNNINNQNIDRLYKSLKDQSFADQRYADLKQTKLQLQKTRQYSTKDHLAETEKGLGHLNLNSVNRQDLNYTKDMDEYNKNINHDYHIKKNDLNSYAESYIRCKLTIRK</sequence>
<accession>A0A0V0QZX2</accession>
<proteinExistence type="predicted"/>
<comment type="caution">
    <text evidence="1">The sequence shown here is derived from an EMBL/GenBank/DDBJ whole genome shotgun (WGS) entry which is preliminary data.</text>
</comment>
<evidence type="ECO:0000313" key="1">
    <source>
        <dbReference type="EMBL" id="KRX07826.1"/>
    </source>
</evidence>
<evidence type="ECO:0000313" key="2">
    <source>
        <dbReference type="Proteomes" id="UP000054937"/>
    </source>
</evidence>
<protein>
    <submittedName>
        <fullName evidence="1">Uncharacterized protein</fullName>
    </submittedName>
</protein>
<dbReference type="AlphaFoldDB" id="A0A0V0QZX2"/>
<dbReference type="EMBL" id="LDAU01000080">
    <property type="protein sequence ID" value="KRX07826.1"/>
    <property type="molecule type" value="Genomic_DNA"/>
</dbReference>
<dbReference type="OrthoDB" id="10637640at2759"/>
<reference evidence="1 2" key="1">
    <citation type="journal article" date="2015" name="Sci. Rep.">
        <title>Genome of the facultative scuticociliatosis pathogen Pseudocohnilembus persalinus provides insight into its virulence through horizontal gene transfer.</title>
        <authorList>
            <person name="Xiong J."/>
            <person name="Wang G."/>
            <person name="Cheng J."/>
            <person name="Tian M."/>
            <person name="Pan X."/>
            <person name="Warren A."/>
            <person name="Jiang C."/>
            <person name="Yuan D."/>
            <person name="Miao W."/>
        </authorList>
    </citation>
    <scope>NUCLEOTIDE SEQUENCE [LARGE SCALE GENOMIC DNA]</scope>
    <source>
        <strain evidence="1">36N120E</strain>
    </source>
</reference>
<organism evidence="1 2">
    <name type="scientific">Pseudocohnilembus persalinus</name>
    <name type="common">Ciliate</name>
    <dbReference type="NCBI Taxonomy" id="266149"/>
    <lineage>
        <taxon>Eukaryota</taxon>
        <taxon>Sar</taxon>
        <taxon>Alveolata</taxon>
        <taxon>Ciliophora</taxon>
        <taxon>Intramacronucleata</taxon>
        <taxon>Oligohymenophorea</taxon>
        <taxon>Scuticociliatia</taxon>
        <taxon>Philasterida</taxon>
        <taxon>Pseudocohnilembidae</taxon>
        <taxon>Pseudocohnilembus</taxon>
    </lineage>
</organism>
<name>A0A0V0QZX2_PSEPJ</name>
<keyword evidence="2" id="KW-1185">Reference proteome</keyword>